<keyword evidence="2" id="KW-0472">Membrane</keyword>
<feature type="transmembrane region" description="Helical" evidence="2">
    <location>
        <begin position="16"/>
        <end position="39"/>
    </location>
</feature>
<evidence type="ECO:0000313" key="3">
    <source>
        <dbReference type="EMBL" id="MCM1985056.1"/>
    </source>
</evidence>
<protein>
    <recommendedName>
        <fullName evidence="5">TonB C-terminal domain-containing protein</fullName>
    </recommendedName>
</protein>
<feature type="compositionally biased region" description="Low complexity" evidence="1">
    <location>
        <begin position="422"/>
        <end position="433"/>
    </location>
</feature>
<dbReference type="PRINTS" id="PR01217">
    <property type="entry name" value="PRICHEXTENSN"/>
</dbReference>
<keyword evidence="4" id="KW-1185">Reference proteome</keyword>
<feature type="compositionally biased region" description="Low complexity" evidence="1">
    <location>
        <begin position="146"/>
        <end position="155"/>
    </location>
</feature>
<dbReference type="RefSeq" id="WP_166277748.1">
    <property type="nucleotide sequence ID" value="NZ_JTHE03000109.1"/>
</dbReference>
<keyword evidence="2" id="KW-1133">Transmembrane helix</keyword>
<feature type="compositionally biased region" description="Acidic residues" evidence="1">
    <location>
        <begin position="459"/>
        <end position="470"/>
    </location>
</feature>
<feature type="compositionally biased region" description="Low complexity" evidence="1">
    <location>
        <begin position="390"/>
        <end position="406"/>
    </location>
</feature>
<feature type="region of interest" description="Disordered" evidence="1">
    <location>
        <begin position="128"/>
        <end position="230"/>
    </location>
</feature>
<feature type="compositionally biased region" description="Pro residues" evidence="1">
    <location>
        <begin position="351"/>
        <end position="375"/>
    </location>
</feature>
<evidence type="ECO:0000256" key="1">
    <source>
        <dbReference type="SAM" id="MobiDB-lite"/>
    </source>
</evidence>
<dbReference type="Proteomes" id="UP000031561">
    <property type="component" value="Unassembled WGS sequence"/>
</dbReference>
<evidence type="ECO:0008006" key="5">
    <source>
        <dbReference type="Google" id="ProtNLM"/>
    </source>
</evidence>
<feature type="compositionally biased region" description="Gly residues" evidence="1">
    <location>
        <begin position="212"/>
        <end position="224"/>
    </location>
</feature>
<sequence>MSFAQKFGRGPESNSLSLAMFASVGFHAVLFVGMALIPASSEPKPRPLRIVNLLPPSQQSAASQTQANTATLDYLLQNPLPDLSANAAPPLGNADSPGVPSDPNAAVFNGNRRGFGSVDTSKLLTKNAPNQSFTSLPSSPRPPVSSPASPSVSSPALPPSSLEPATKPPVPAPLGALPPIGTVPDVGAGAPEPGRLPAPTFPGGVALNPRGGSLGGGETPGDGSGTIPPSLDGRIPILPLQVAYNYPQEACAEKLQGTATVAHYRDPNGNYVAGSEEFEDQSGISVLDSTAVSAVKNQPVVGNGQYQRYVSRFDFTYSESACSAKASPPSSPAPSVTPGASTTPASDSTPTPSPTPSAPPPSKASPSPSPSPQPQAKPSQSDGSPPVRSPQPSAASQEAATSSTQPKDPAPQPTVSLPPASPSSSPAGAPGSAQDLVLPDPAAPGPASQADPQATVSADDSEAAQEEAAP</sequence>
<organism evidence="3 4">
    <name type="scientific">Lyngbya confervoides BDU141951</name>
    <dbReference type="NCBI Taxonomy" id="1574623"/>
    <lineage>
        <taxon>Bacteria</taxon>
        <taxon>Bacillati</taxon>
        <taxon>Cyanobacteriota</taxon>
        <taxon>Cyanophyceae</taxon>
        <taxon>Oscillatoriophycideae</taxon>
        <taxon>Oscillatoriales</taxon>
        <taxon>Microcoleaceae</taxon>
        <taxon>Lyngbya</taxon>
    </lineage>
</organism>
<gene>
    <name evidence="3" type="ORF">QQ91_0019735</name>
</gene>
<proteinExistence type="predicted"/>
<dbReference type="AlphaFoldDB" id="A0ABD4T8U5"/>
<reference evidence="3 4" key="1">
    <citation type="journal article" date="2015" name="Genome Announc.">
        <title>Draft Genome Sequence of Filamentous Marine Cyanobacterium Lyngbya confervoides Strain BDU141951.</title>
        <authorList>
            <person name="Chandrababunaidu M.M."/>
            <person name="Sen D."/>
            <person name="Tripathy S."/>
        </authorList>
    </citation>
    <scope>NUCLEOTIDE SEQUENCE [LARGE SCALE GENOMIC DNA]</scope>
    <source>
        <strain evidence="3 4">BDU141951</strain>
    </source>
</reference>
<name>A0ABD4T8U5_9CYAN</name>
<comment type="caution">
    <text evidence="3">The sequence shown here is derived from an EMBL/GenBank/DDBJ whole genome shotgun (WGS) entry which is preliminary data.</text>
</comment>
<feature type="region of interest" description="Disordered" evidence="1">
    <location>
        <begin position="320"/>
        <end position="470"/>
    </location>
</feature>
<dbReference type="EMBL" id="JTHE03000109">
    <property type="protein sequence ID" value="MCM1985056.1"/>
    <property type="molecule type" value="Genomic_DNA"/>
</dbReference>
<accession>A0ABD4T8U5</accession>
<keyword evidence="2" id="KW-0812">Transmembrane</keyword>
<evidence type="ECO:0000256" key="2">
    <source>
        <dbReference type="SAM" id="Phobius"/>
    </source>
</evidence>
<feature type="region of interest" description="Disordered" evidence="1">
    <location>
        <begin position="83"/>
        <end position="113"/>
    </location>
</feature>
<feature type="compositionally biased region" description="Low complexity" evidence="1">
    <location>
        <begin position="320"/>
        <end position="350"/>
    </location>
</feature>
<evidence type="ECO:0000313" key="4">
    <source>
        <dbReference type="Proteomes" id="UP000031561"/>
    </source>
</evidence>